<evidence type="ECO:0000313" key="8">
    <source>
        <dbReference type="Proteomes" id="UP000694888"/>
    </source>
</evidence>
<feature type="transmembrane region" description="Helical" evidence="6">
    <location>
        <begin position="429"/>
        <end position="449"/>
    </location>
</feature>
<organism evidence="8 9">
    <name type="scientific">Aplysia californica</name>
    <name type="common">California sea hare</name>
    <dbReference type="NCBI Taxonomy" id="6500"/>
    <lineage>
        <taxon>Eukaryota</taxon>
        <taxon>Metazoa</taxon>
        <taxon>Spiralia</taxon>
        <taxon>Lophotrochozoa</taxon>
        <taxon>Mollusca</taxon>
        <taxon>Gastropoda</taxon>
        <taxon>Heterobranchia</taxon>
        <taxon>Euthyneura</taxon>
        <taxon>Tectipleura</taxon>
        <taxon>Aplysiida</taxon>
        <taxon>Aplysioidea</taxon>
        <taxon>Aplysiidae</taxon>
        <taxon>Aplysia</taxon>
    </lineage>
</organism>
<comment type="subcellular location">
    <subcellularLocation>
        <location evidence="1">Membrane</location>
        <topology evidence="1">Multi-pass membrane protein</topology>
    </subcellularLocation>
</comment>
<dbReference type="CDD" id="cd14686">
    <property type="entry name" value="bZIP"/>
    <property type="match status" value="1"/>
</dbReference>
<keyword evidence="4 6" id="KW-0472">Membrane</keyword>
<dbReference type="PANTHER" id="PTHR23291:SF112">
    <property type="entry name" value="GROWTH HORMONE-INDUCIBLE TRANSMEMBRANE PROTEIN"/>
    <property type="match status" value="1"/>
</dbReference>
<feature type="transmembrane region" description="Helical" evidence="6">
    <location>
        <begin position="508"/>
        <end position="530"/>
    </location>
</feature>
<dbReference type="PANTHER" id="PTHR23291">
    <property type="entry name" value="BAX INHIBITOR-RELATED"/>
    <property type="match status" value="1"/>
</dbReference>
<dbReference type="RefSeq" id="XP_035825785.1">
    <property type="nucleotide sequence ID" value="XM_035969892.1"/>
</dbReference>
<evidence type="ECO:0000256" key="1">
    <source>
        <dbReference type="ARBA" id="ARBA00004141"/>
    </source>
</evidence>
<sequence>MDSILKEFSTLVPRDFSYLLPYNNLQDGEGYSAIDVSRGGYVQEPSASPLSSPAQSPNPECVLTDIDNSEGENQVPGSNTAISSDYPALKTPGSCTFESTKGSGLEKETTPSHVTKVQTEVVIPGPSSSKPKSTEKPRLGPDAVTPVSKEELKRLRGREDARKSRLKKKERLETLETMCKEYRATIQIYRKALSIYHQKLTKASALWRSRAMTWYPVVEGTQQFHNPMEIDCMLPTEDFSSKMFASRFAASCGRIPITAFVTGLSRPTLSRPVNPNGLYSRVQMYASETRSGIGRHSKRKSMKETLMAPAGDTAFNMGKGLVAGGAVVGIGALCFYGLGLSSQPGALERSVTWSPVVRQRIRDTYMYFGGSLAITALSAVAAARSPAVMNFMMKNSLLSIGATIAAMIGSGMVCRSIPYREGFGSKQMAWMVHAGIMGAVVAPLTLLGGPLLVRAAWYTAGVVGGLSAVAMCAPSEKFLNMGGILGAGLGVVFVSSLGSAFFPPTTALGAGLYSLSIYGGLVLFSLFLLYDTQRIIKLAEVYPVYAERPFDPVNASISIYIDTINIFIRIAMMLAGQGSRRK</sequence>
<dbReference type="InterPro" id="IPR006214">
    <property type="entry name" value="Bax_inhibitor_1-related"/>
</dbReference>
<feature type="compositionally biased region" description="Low complexity" evidence="5">
    <location>
        <begin position="45"/>
        <end position="59"/>
    </location>
</feature>
<feature type="transmembrane region" description="Helical" evidence="6">
    <location>
        <begin position="455"/>
        <end position="472"/>
    </location>
</feature>
<evidence type="ECO:0000256" key="2">
    <source>
        <dbReference type="ARBA" id="ARBA00022692"/>
    </source>
</evidence>
<feature type="domain" description="BZIP" evidence="7">
    <location>
        <begin position="145"/>
        <end position="209"/>
    </location>
</feature>
<dbReference type="GeneID" id="101849927"/>
<evidence type="ECO:0000256" key="5">
    <source>
        <dbReference type="SAM" id="MobiDB-lite"/>
    </source>
</evidence>
<dbReference type="CDD" id="cd10431">
    <property type="entry name" value="GHITM"/>
    <property type="match status" value="1"/>
</dbReference>
<evidence type="ECO:0000259" key="7">
    <source>
        <dbReference type="SMART" id="SM00338"/>
    </source>
</evidence>
<dbReference type="Pfam" id="PF01027">
    <property type="entry name" value="Bax1-I"/>
    <property type="match status" value="1"/>
</dbReference>
<keyword evidence="8" id="KW-1185">Reference proteome</keyword>
<feature type="transmembrane region" description="Helical" evidence="6">
    <location>
        <begin position="365"/>
        <end position="384"/>
    </location>
</feature>
<feature type="transmembrane region" description="Helical" evidence="6">
    <location>
        <begin position="484"/>
        <end position="502"/>
    </location>
</feature>
<evidence type="ECO:0000256" key="4">
    <source>
        <dbReference type="ARBA" id="ARBA00023136"/>
    </source>
</evidence>
<keyword evidence="3 6" id="KW-1133">Transmembrane helix</keyword>
<evidence type="ECO:0000256" key="6">
    <source>
        <dbReference type="SAM" id="Phobius"/>
    </source>
</evidence>
<feature type="transmembrane region" description="Helical" evidence="6">
    <location>
        <begin position="321"/>
        <end position="340"/>
    </location>
</feature>
<protein>
    <submittedName>
        <fullName evidence="9">Growth hormone-inducible transmembrane protein</fullName>
    </submittedName>
</protein>
<feature type="compositionally biased region" description="Polar residues" evidence="5">
    <location>
        <begin position="71"/>
        <end position="83"/>
    </location>
</feature>
<evidence type="ECO:0000256" key="3">
    <source>
        <dbReference type="ARBA" id="ARBA00022989"/>
    </source>
</evidence>
<proteinExistence type="predicted"/>
<feature type="region of interest" description="Disordered" evidence="5">
    <location>
        <begin position="123"/>
        <end position="145"/>
    </location>
</feature>
<dbReference type="SMART" id="SM00338">
    <property type="entry name" value="BRLZ"/>
    <property type="match status" value="1"/>
</dbReference>
<evidence type="ECO:0000313" key="9">
    <source>
        <dbReference type="RefSeq" id="XP_035825785.1"/>
    </source>
</evidence>
<dbReference type="InterPro" id="IPR035871">
    <property type="entry name" value="GHITM"/>
</dbReference>
<feature type="transmembrane region" description="Helical" evidence="6">
    <location>
        <begin position="396"/>
        <end position="417"/>
    </location>
</feature>
<accession>A0ABM1VTP3</accession>
<reference evidence="9" key="1">
    <citation type="submission" date="2025-08" db="UniProtKB">
        <authorList>
            <consortium name="RefSeq"/>
        </authorList>
    </citation>
    <scope>IDENTIFICATION</scope>
</reference>
<dbReference type="Proteomes" id="UP000694888">
    <property type="component" value="Unplaced"/>
</dbReference>
<feature type="region of interest" description="Disordered" evidence="5">
    <location>
        <begin position="41"/>
        <end position="87"/>
    </location>
</feature>
<gene>
    <name evidence="9" type="primary">LOC101849927</name>
</gene>
<dbReference type="InterPro" id="IPR004827">
    <property type="entry name" value="bZIP"/>
</dbReference>
<name>A0ABM1VTP3_APLCA</name>
<keyword evidence="2 6" id="KW-0812">Transmembrane</keyword>